<protein>
    <recommendedName>
        <fullName evidence="3">16S rRNA (cytosine(967)-C(5))-methyltransferase</fullName>
        <ecNumber evidence="3">2.1.1.176</ecNumber>
    </recommendedName>
    <alternativeName>
        <fullName evidence="10">16S rRNA m5C967 methyltransferase</fullName>
    </alternativeName>
    <alternativeName>
        <fullName evidence="11">rRNA (cytosine-C(5)-)-methyltransferase RsmB</fullName>
    </alternativeName>
</protein>
<keyword evidence="9 13" id="KW-0694">RNA-binding</keyword>
<feature type="binding site" evidence="13">
    <location>
        <position position="334"/>
    </location>
    <ligand>
        <name>S-adenosyl-L-methionine</name>
        <dbReference type="ChEBI" id="CHEBI:59789"/>
    </ligand>
</feature>
<dbReference type="InterPro" id="IPR023267">
    <property type="entry name" value="RCMT"/>
</dbReference>
<dbReference type="EMBL" id="BMHQ01000005">
    <property type="protein sequence ID" value="GGE16849.1"/>
    <property type="molecule type" value="Genomic_DNA"/>
</dbReference>
<dbReference type="FunFam" id="1.10.940.10:FF:000006">
    <property type="entry name" value="16S rRNA (Cytosine(967)-C(5))-methyltransferase RsmB"/>
    <property type="match status" value="1"/>
</dbReference>
<dbReference type="Gene3D" id="3.30.70.1170">
    <property type="entry name" value="Sun protein, domain 3"/>
    <property type="match status" value="1"/>
</dbReference>
<organism evidence="15 16">
    <name type="scientific">Marinithermofilum abyssi</name>
    <dbReference type="NCBI Taxonomy" id="1571185"/>
    <lineage>
        <taxon>Bacteria</taxon>
        <taxon>Bacillati</taxon>
        <taxon>Bacillota</taxon>
        <taxon>Bacilli</taxon>
        <taxon>Bacillales</taxon>
        <taxon>Thermoactinomycetaceae</taxon>
        <taxon>Marinithermofilum</taxon>
    </lineage>
</organism>
<sequence>MNWQPTARDIALDVLIAVEKQGSYSNLMLNDALKKHALSSRDRRLATELVYGTIQRQNTLDWILNRLIKKGVQSLEAWVRQLLRMGLYQIRYLDKIPSRAAVHETVQIAKQRGHKGISGLVNGVLRNYLRREREWRLPDHPNTVQEMALVTSHPKWLVRRLQEVYGVEETFAILQANNRPPKTALRGNPLKASRDALIKRLREAFPEAKVSPSEAAPQGVVLEGAGNAALHPLYQEGWYTVQDESSMLVGHLLAPKPGERGLDACAAPGGKTTHLAELMQNQGNLLACDIHPHKVKLIQKHAERLGISIIETRQADARELSGNETDTFDFVLLDAPCSGLGVIRRKPDIKWSKEPEEVEQLVRLQRQLLKAVAPLVKPGGVLVYSTCTLEPKENREQVEWFLAKHPEFEWDASFVDGLPNDVQRKVRVEKGSVQILPHHLDSDGFFISRLRKKSSAE</sequence>
<evidence type="ECO:0000313" key="15">
    <source>
        <dbReference type="EMBL" id="GGE16849.1"/>
    </source>
</evidence>
<dbReference type="PRINTS" id="PR02008">
    <property type="entry name" value="RCMTFAMILY"/>
</dbReference>
<dbReference type="Gene3D" id="3.40.50.150">
    <property type="entry name" value="Vaccinia Virus protein VP39"/>
    <property type="match status" value="1"/>
</dbReference>
<reference evidence="15" key="1">
    <citation type="journal article" date="2014" name="Int. J. Syst. Evol. Microbiol.">
        <title>Complete genome sequence of Corynebacterium casei LMG S-19264T (=DSM 44701T), isolated from a smear-ripened cheese.</title>
        <authorList>
            <consortium name="US DOE Joint Genome Institute (JGI-PGF)"/>
            <person name="Walter F."/>
            <person name="Albersmeier A."/>
            <person name="Kalinowski J."/>
            <person name="Ruckert C."/>
        </authorList>
    </citation>
    <scope>NUCLEOTIDE SEQUENCE</scope>
    <source>
        <strain evidence="15">CGMCC 1.15179</strain>
    </source>
</reference>
<dbReference type="AlphaFoldDB" id="A0A8J2YE23"/>
<evidence type="ECO:0000256" key="7">
    <source>
        <dbReference type="ARBA" id="ARBA00022679"/>
    </source>
</evidence>
<evidence type="ECO:0000256" key="6">
    <source>
        <dbReference type="ARBA" id="ARBA00022603"/>
    </source>
</evidence>
<dbReference type="RefSeq" id="WP_188647557.1">
    <property type="nucleotide sequence ID" value="NZ_BMHQ01000005.1"/>
</dbReference>
<dbReference type="InterPro" id="IPR049560">
    <property type="entry name" value="MeTrfase_RsmB-F_NOP2_cat"/>
</dbReference>
<dbReference type="GO" id="GO:0008649">
    <property type="term" value="F:rRNA methyltransferase activity"/>
    <property type="evidence" value="ECO:0007669"/>
    <property type="project" value="InterPro"/>
</dbReference>
<dbReference type="GO" id="GO:0006355">
    <property type="term" value="P:regulation of DNA-templated transcription"/>
    <property type="evidence" value="ECO:0007669"/>
    <property type="project" value="InterPro"/>
</dbReference>
<feature type="active site" description="Nucleophile" evidence="13">
    <location>
        <position position="387"/>
    </location>
</feature>
<keyword evidence="8 13" id="KW-0949">S-adenosyl-L-methionine</keyword>
<proteinExistence type="inferred from homology"/>
<dbReference type="PANTHER" id="PTHR22807:SF53">
    <property type="entry name" value="RIBOSOMAL RNA SMALL SUBUNIT METHYLTRANSFERASE B-RELATED"/>
    <property type="match status" value="1"/>
</dbReference>
<name>A0A8J2YE23_9BACL</name>
<keyword evidence="6 13" id="KW-0489">Methyltransferase</keyword>
<evidence type="ECO:0000256" key="8">
    <source>
        <dbReference type="ARBA" id="ARBA00022691"/>
    </source>
</evidence>
<dbReference type="GO" id="GO:0005737">
    <property type="term" value="C:cytoplasm"/>
    <property type="evidence" value="ECO:0007669"/>
    <property type="project" value="UniProtKB-SubCell"/>
</dbReference>
<keyword evidence="16" id="KW-1185">Reference proteome</keyword>
<dbReference type="PROSITE" id="PS51686">
    <property type="entry name" value="SAM_MT_RSMB_NOP"/>
    <property type="match status" value="1"/>
</dbReference>
<evidence type="ECO:0000256" key="1">
    <source>
        <dbReference type="ARBA" id="ARBA00002724"/>
    </source>
</evidence>
<keyword evidence="4" id="KW-0963">Cytoplasm</keyword>
<dbReference type="Pfam" id="PF01189">
    <property type="entry name" value="Methyltr_RsmB-F"/>
    <property type="match status" value="1"/>
</dbReference>
<dbReference type="EC" id="2.1.1.176" evidence="3"/>
<comment type="function">
    <text evidence="1">Specifically methylates the cytosine at position 967 (m5C967) of 16S rRNA.</text>
</comment>
<feature type="domain" description="SAM-dependent MTase RsmB/NOP-type" evidence="14">
    <location>
        <begin position="173"/>
        <end position="453"/>
    </location>
</feature>
<evidence type="ECO:0000256" key="10">
    <source>
        <dbReference type="ARBA" id="ARBA00030399"/>
    </source>
</evidence>
<comment type="subcellular location">
    <subcellularLocation>
        <location evidence="2">Cytoplasm</location>
    </subcellularLocation>
</comment>
<dbReference type="InterPro" id="IPR004573">
    <property type="entry name" value="rRNA_ssu_MeTfrase_B"/>
</dbReference>
<dbReference type="CDD" id="cd00620">
    <property type="entry name" value="Methyltransferase_Sun"/>
    <property type="match status" value="1"/>
</dbReference>
<evidence type="ECO:0000256" key="5">
    <source>
        <dbReference type="ARBA" id="ARBA00022552"/>
    </source>
</evidence>
<comment type="catalytic activity">
    <reaction evidence="12">
        <text>cytidine(967) in 16S rRNA + S-adenosyl-L-methionine = 5-methylcytidine(967) in 16S rRNA + S-adenosyl-L-homocysteine + H(+)</text>
        <dbReference type="Rhea" id="RHEA:42748"/>
        <dbReference type="Rhea" id="RHEA-COMP:10219"/>
        <dbReference type="Rhea" id="RHEA-COMP:10220"/>
        <dbReference type="ChEBI" id="CHEBI:15378"/>
        <dbReference type="ChEBI" id="CHEBI:57856"/>
        <dbReference type="ChEBI" id="CHEBI:59789"/>
        <dbReference type="ChEBI" id="CHEBI:74483"/>
        <dbReference type="ChEBI" id="CHEBI:82748"/>
        <dbReference type="EC" id="2.1.1.176"/>
    </reaction>
</comment>
<dbReference type="InterPro" id="IPR054728">
    <property type="entry name" value="RsmB-like_ferredoxin"/>
</dbReference>
<dbReference type="PANTHER" id="PTHR22807">
    <property type="entry name" value="NOP2 YEAST -RELATED NOL1/NOP2/FMU SUN DOMAIN-CONTAINING"/>
    <property type="match status" value="1"/>
</dbReference>
<dbReference type="InterPro" id="IPR048019">
    <property type="entry name" value="RsmB-like_N"/>
</dbReference>
<evidence type="ECO:0000256" key="13">
    <source>
        <dbReference type="PROSITE-ProRule" id="PRU01023"/>
    </source>
</evidence>
<dbReference type="Proteomes" id="UP000625210">
    <property type="component" value="Unassembled WGS sequence"/>
</dbReference>
<feature type="binding site" evidence="13">
    <location>
        <begin position="265"/>
        <end position="271"/>
    </location>
    <ligand>
        <name>S-adenosyl-L-methionine</name>
        <dbReference type="ChEBI" id="CHEBI:59789"/>
    </ligand>
</feature>
<evidence type="ECO:0000256" key="9">
    <source>
        <dbReference type="ARBA" id="ARBA00022884"/>
    </source>
</evidence>
<dbReference type="FunFam" id="3.40.50.150:FF:000257">
    <property type="entry name" value="16S rRNA methyltransferase"/>
    <property type="match status" value="1"/>
</dbReference>
<evidence type="ECO:0000259" key="14">
    <source>
        <dbReference type="PROSITE" id="PS51686"/>
    </source>
</evidence>
<dbReference type="InterPro" id="IPR001678">
    <property type="entry name" value="MeTrfase_RsmB-F_NOP2_dom"/>
</dbReference>
<accession>A0A8J2YE23</accession>
<evidence type="ECO:0000256" key="2">
    <source>
        <dbReference type="ARBA" id="ARBA00004496"/>
    </source>
</evidence>
<gene>
    <name evidence="15" type="ORF">GCM10011571_18170</name>
</gene>
<keyword evidence="7 13" id="KW-0808">Transferase</keyword>
<evidence type="ECO:0000313" key="16">
    <source>
        <dbReference type="Proteomes" id="UP000625210"/>
    </source>
</evidence>
<dbReference type="Pfam" id="PF22458">
    <property type="entry name" value="RsmF-B_ferredox"/>
    <property type="match status" value="1"/>
</dbReference>
<evidence type="ECO:0000256" key="12">
    <source>
        <dbReference type="ARBA" id="ARBA00047283"/>
    </source>
</evidence>
<dbReference type="NCBIfam" id="NF011494">
    <property type="entry name" value="PRK14902.1"/>
    <property type="match status" value="1"/>
</dbReference>
<feature type="binding site" evidence="13">
    <location>
        <position position="289"/>
    </location>
    <ligand>
        <name>S-adenosyl-L-methionine</name>
        <dbReference type="ChEBI" id="CHEBI:59789"/>
    </ligand>
</feature>
<feature type="binding site" evidence="13">
    <location>
        <position position="316"/>
    </location>
    <ligand>
        <name>S-adenosyl-L-methionine</name>
        <dbReference type="ChEBI" id="CHEBI:59789"/>
    </ligand>
</feature>
<comment type="caution">
    <text evidence="15">The sequence shown here is derived from an EMBL/GenBank/DDBJ whole genome shotgun (WGS) entry which is preliminary data.</text>
</comment>
<evidence type="ECO:0000256" key="3">
    <source>
        <dbReference type="ARBA" id="ARBA00012140"/>
    </source>
</evidence>
<reference evidence="15" key="2">
    <citation type="submission" date="2020-09" db="EMBL/GenBank/DDBJ databases">
        <authorList>
            <person name="Sun Q."/>
            <person name="Zhou Y."/>
        </authorList>
    </citation>
    <scope>NUCLEOTIDE SEQUENCE</scope>
    <source>
        <strain evidence="15">CGMCC 1.15179</strain>
    </source>
</reference>
<dbReference type="InterPro" id="IPR029063">
    <property type="entry name" value="SAM-dependent_MTases_sf"/>
</dbReference>
<evidence type="ECO:0000256" key="4">
    <source>
        <dbReference type="ARBA" id="ARBA00022490"/>
    </source>
</evidence>
<dbReference type="CDD" id="cd02440">
    <property type="entry name" value="AdoMet_MTases"/>
    <property type="match status" value="1"/>
</dbReference>
<dbReference type="Gene3D" id="1.10.940.10">
    <property type="entry name" value="NusB-like"/>
    <property type="match status" value="1"/>
</dbReference>
<keyword evidence="5" id="KW-0698">rRNA processing</keyword>
<evidence type="ECO:0000256" key="11">
    <source>
        <dbReference type="ARBA" id="ARBA00031088"/>
    </source>
</evidence>
<dbReference type="SUPFAM" id="SSF48013">
    <property type="entry name" value="NusB-like"/>
    <property type="match status" value="1"/>
</dbReference>
<dbReference type="InterPro" id="IPR035926">
    <property type="entry name" value="NusB-like_sf"/>
</dbReference>
<dbReference type="Pfam" id="PF01029">
    <property type="entry name" value="NusB"/>
    <property type="match status" value="1"/>
</dbReference>
<dbReference type="InterPro" id="IPR006027">
    <property type="entry name" value="NusB_RsmB_TIM44"/>
</dbReference>
<comment type="similarity">
    <text evidence="13">Belongs to the class I-like SAM-binding methyltransferase superfamily. RsmB/NOP family.</text>
</comment>
<dbReference type="SUPFAM" id="SSF53335">
    <property type="entry name" value="S-adenosyl-L-methionine-dependent methyltransferases"/>
    <property type="match status" value="1"/>
</dbReference>
<dbReference type="NCBIfam" id="TIGR00563">
    <property type="entry name" value="rsmB"/>
    <property type="match status" value="1"/>
</dbReference>
<dbReference type="GO" id="GO:0003723">
    <property type="term" value="F:RNA binding"/>
    <property type="evidence" value="ECO:0007669"/>
    <property type="project" value="UniProtKB-UniRule"/>
</dbReference>